<name>A0A6H5FWW0_9HEMI</name>
<gene>
    <name evidence="1" type="ORF">NTEN_LOCUS549</name>
</gene>
<dbReference type="EMBL" id="CADCXU010000952">
    <property type="protein sequence ID" value="CAA9993646.1"/>
    <property type="molecule type" value="Genomic_DNA"/>
</dbReference>
<proteinExistence type="predicted"/>
<evidence type="ECO:0000313" key="1">
    <source>
        <dbReference type="EMBL" id="CAA9993646.1"/>
    </source>
</evidence>
<accession>A0A6H5FWW0</accession>
<protein>
    <submittedName>
        <fullName evidence="1">Uncharacterized protein</fullName>
    </submittedName>
</protein>
<feature type="non-terminal residue" evidence="1">
    <location>
        <position position="87"/>
    </location>
</feature>
<evidence type="ECO:0000313" key="2">
    <source>
        <dbReference type="Proteomes" id="UP000479000"/>
    </source>
</evidence>
<dbReference type="AlphaFoldDB" id="A0A6H5FWW0"/>
<reference evidence="1 2" key="1">
    <citation type="submission" date="2020-02" db="EMBL/GenBank/DDBJ databases">
        <authorList>
            <person name="Ferguson B K."/>
        </authorList>
    </citation>
    <scope>NUCLEOTIDE SEQUENCE [LARGE SCALE GENOMIC DNA]</scope>
</reference>
<keyword evidence="2" id="KW-1185">Reference proteome</keyword>
<sequence length="87" mass="9988">MFWAFSSMSTRNTAASSHLLLDGFVATRCMGFAAELKNSRWRAGVSFGLQPFIKVVGRRKLLAFQSRTVIEPYRRRNNSKTEHQCFL</sequence>
<dbReference type="Proteomes" id="UP000479000">
    <property type="component" value="Unassembled WGS sequence"/>
</dbReference>
<organism evidence="1 2">
    <name type="scientific">Nesidiocoris tenuis</name>
    <dbReference type="NCBI Taxonomy" id="355587"/>
    <lineage>
        <taxon>Eukaryota</taxon>
        <taxon>Metazoa</taxon>
        <taxon>Ecdysozoa</taxon>
        <taxon>Arthropoda</taxon>
        <taxon>Hexapoda</taxon>
        <taxon>Insecta</taxon>
        <taxon>Pterygota</taxon>
        <taxon>Neoptera</taxon>
        <taxon>Paraneoptera</taxon>
        <taxon>Hemiptera</taxon>
        <taxon>Heteroptera</taxon>
        <taxon>Panheteroptera</taxon>
        <taxon>Cimicomorpha</taxon>
        <taxon>Miridae</taxon>
        <taxon>Dicyphina</taxon>
        <taxon>Nesidiocoris</taxon>
    </lineage>
</organism>